<evidence type="ECO:0000256" key="9">
    <source>
        <dbReference type="ARBA" id="ARBA00023102"/>
    </source>
</evidence>
<dbReference type="EC" id="5.3.1.16" evidence="5 12"/>
<evidence type="ECO:0000256" key="6">
    <source>
        <dbReference type="ARBA" id="ARBA00018464"/>
    </source>
</evidence>
<evidence type="ECO:0000256" key="14">
    <source>
        <dbReference type="RuleBase" id="RU003658"/>
    </source>
</evidence>
<dbReference type="Pfam" id="PF00977">
    <property type="entry name" value="His_biosynth"/>
    <property type="match status" value="1"/>
</dbReference>
<evidence type="ECO:0000256" key="1">
    <source>
        <dbReference type="ARBA" id="ARBA00000901"/>
    </source>
</evidence>
<reference evidence="15 16" key="1">
    <citation type="submission" date="2023-03" db="EMBL/GenBank/DDBJ databases">
        <title>Novel Species.</title>
        <authorList>
            <person name="Ma S."/>
        </authorList>
    </citation>
    <scope>NUCLEOTIDE SEQUENCE [LARGE SCALE GENOMIC DNA]</scope>
    <source>
        <strain evidence="15 16">LIND6LT2</strain>
    </source>
</reference>
<evidence type="ECO:0000256" key="13">
    <source>
        <dbReference type="RuleBase" id="RU003657"/>
    </source>
</evidence>
<dbReference type="NCBIfam" id="NF010112">
    <property type="entry name" value="PRK13585.1"/>
    <property type="match status" value="1"/>
</dbReference>
<dbReference type="InterPro" id="IPR011060">
    <property type="entry name" value="RibuloseP-bd_barrel"/>
</dbReference>
<dbReference type="PANTHER" id="PTHR43090">
    <property type="entry name" value="1-(5-PHOSPHORIBOSYL)-5-[(5-PHOSPHORIBOSYLAMINO)METHYLIDENEAMINO] IMIDAZOLE-4-CARBOXAMIDE ISOMERASE"/>
    <property type="match status" value="1"/>
</dbReference>
<evidence type="ECO:0000256" key="4">
    <source>
        <dbReference type="ARBA" id="ARBA00009667"/>
    </source>
</evidence>
<dbReference type="HAMAP" id="MF_01014">
    <property type="entry name" value="HisA"/>
    <property type="match status" value="1"/>
</dbReference>
<evidence type="ECO:0000256" key="2">
    <source>
        <dbReference type="ARBA" id="ARBA00004496"/>
    </source>
</evidence>
<accession>A0ABZ2Y680</accession>
<evidence type="ECO:0000256" key="5">
    <source>
        <dbReference type="ARBA" id="ARBA00012550"/>
    </source>
</evidence>
<dbReference type="GO" id="GO:0003949">
    <property type="term" value="F:1-(5-phosphoribosyl)-5-[(5-phosphoribosylamino)methylideneamino]imidazole-4-carboxamide isomerase activity"/>
    <property type="evidence" value="ECO:0007669"/>
    <property type="project" value="UniProtKB-EC"/>
</dbReference>
<evidence type="ECO:0000313" key="16">
    <source>
        <dbReference type="Proteomes" id="UP001486565"/>
    </source>
</evidence>
<dbReference type="EMBL" id="CP121687">
    <property type="protein sequence ID" value="WZL70119.1"/>
    <property type="molecule type" value="Genomic_DNA"/>
</dbReference>
<keyword evidence="7 12" id="KW-0963">Cytoplasm</keyword>
<dbReference type="InterPro" id="IPR006062">
    <property type="entry name" value="His_biosynth"/>
</dbReference>
<comment type="subcellular location">
    <subcellularLocation>
        <location evidence="2 12 14">Cytoplasm</location>
    </subcellularLocation>
</comment>
<proteinExistence type="inferred from homology"/>
<dbReference type="SUPFAM" id="SSF51366">
    <property type="entry name" value="Ribulose-phoshate binding barrel"/>
    <property type="match status" value="1"/>
</dbReference>
<sequence length="240" mass="25822">MRIYPAIDIKGGKCVRLSQGRFDNVTVYSDNPVEVARQWVKEGATFIHIVDLDGALIGEQANKNVIKEIVQTVKIPVQTGGGIRTLDSIRDRLALGVNRVIIGTAAVKNPDLVRDAIKTFGSDRIVVGIDAKDGRVAVEGWEELSDLSAVDLCLQMKTIGVKTIVYTDISKDGMLCGINIESTKELITKTNLDIIASGGVASLADLEEVSKIGAEGVIIGKALYQGSVDLAQAIKRFESR</sequence>
<dbReference type="InterPro" id="IPR023016">
    <property type="entry name" value="HisA/PriA"/>
</dbReference>
<keyword evidence="9 12" id="KW-0368">Histidine biosynthesis</keyword>
<protein>
    <recommendedName>
        <fullName evidence="6 12">1-(5-phosphoribosyl)-5-[(5-phosphoribosylamino)methylideneamino] imidazole-4-carboxamide isomerase</fullName>
        <ecNumber evidence="5 12">5.3.1.16</ecNumber>
    </recommendedName>
    <alternativeName>
        <fullName evidence="11 12">Phosphoribosylformimino-5-aminoimidazole carboxamide ribotide isomerase</fullName>
    </alternativeName>
</protein>
<name>A0ABZ2Y680_9FIRM</name>
<evidence type="ECO:0000256" key="7">
    <source>
        <dbReference type="ARBA" id="ARBA00022490"/>
    </source>
</evidence>
<feature type="active site" description="Proton acceptor" evidence="12">
    <location>
        <position position="8"/>
    </location>
</feature>
<keyword evidence="8 12" id="KW-0028">Amino-acid biosynthesis</keyword>
<evidence type="ECO:0000256" key="3">
    <source>
        <dbReference type="ARBA" id="ARBA00005133"/>
    </source>
</evidence>
<feature type="active site" description="Proton donor" evidence="12">
    <location>
        <position position="130"/>
    </location>
</feature>
<dbReference type="InterPro" id="IPR006063">
    <property type="entry name" value="HisA_bact_arch"/>
</dbReference>
<dbReference type="InterPro" id="IPR013785">
    <property type="entry name" value="Aldolase_TIM"/>
</dbReference>
<dbReference type="CDD" id="cd04732">
    <property type="entry name" value="HisA"/>
    <property type="match status" value="1"/>
</dbReference>
<evidence type="ECO:0000256" key="10">
    <source>
        <dbReference type="ARBA" id="ARBA00023235"/>
    </source>
</evidence>
<evidence type="ECO:0000256" key="12">
    <source>
        <dbReference type="HAMAP-Rule" id="MF_01014"/>
    </source>
</evidence>
<keyword evidence="10 12" id="KW-0413">Isomerase</keyword>
<dbReference type="NCBIfam" id="TIGR00007">
    <property type="entry name" value="1-(5-phosphoribosyl)-5-[(5-phosphoribosylamino)methylideneamino]imidazole-4-carboxamide isomerase"/>
    <property type="match status" value="1"/>
</dbReference>
<dbReference type="PANTHER" id="PTHR43090:SF2">
    <property type="entry name" value="1-(5-PHOSPHORIBOSYL)-5-[(5-PHOSPHORIBOSYLAMINO)METHYLIDENEAMINO] IMIDAZOLE-4-CARBOXAMIDE ISOMERASE"/>
    <property type="match status" value="1"/>
</dbReference>
<dbReference type="RefSeq" id="WP_341877082.1">
    <property type="nucleotide sequence ID" value="NZ_CP121687.1"/>
</dbReference>
<evidence type="ECO:0000313" key="15">
    <source>
        <dbReference type="EMBL" id="WZL70119.1"/>
    </source>
</evidence>
<evidence type="ECO:0000256" key="11">
    <source>
        <dbReference type="ARBA" id="ARBA00030547"/>
    </source>
</evidence>
<dbReference type="Proteomes" id="UP001486565">
    <property type="component" value="Chromosome"/>
</dbReference>
<organism evidence="15 16">
    <name type="scientific">Defluviitalea saccharophila</name>
    <dbReference type="NCBI Taxonomy" id="879970"/>
    <lineage>
        <taxon>Bacteria</taxon>
        <taxon>Bacillati</taxon>
        <taxon>Bacillota</taxon>
        <taxon>Clostridia</taxon>
        <taxon>Lachnospirales</taxon>
        <taxon>Defluviitaleaceae</taxon>
        <taxon>Defluviitalea</taxon>
    </lineage>
</organism>
<comment type="similarity">
    <text evidence="4 12 13">Belongs to the HisA/HisF family.</text>
</comment>
<comment type="pathway">
    <text evidence="3 12 14">Amino-acid biosynthesis; L-histidine biosynthesis; L-histidine from 5-phospho-alpha-D-ribose 1-diphosphate: step 4/9.</text>
</comment>
<dbReference type="InterPro" id="IPR044524">
    <property type="entry name" value="Isoase_HisA-like"/>
</dbReference>
<comment type="catalytic activity">
    <reaction evidence="1 12 14">
        <text>1-(5-phospho-beta-D-ribosyl)-5-[(5-phospho-beta-D-ribosylamino)methylideneamino]imidazole-4-carboxamide = 5-[(5-phospho-1-deoxy-D-ribulos-1-ylimino)methylamino]-1-(5-phospho-beta-D-ribosyl)imidazole-4-carboxamide</text>
        <dbReference type="Rhea" id="RHEA:15469"/>
        <dbReference type="ChEBI" id="CHEBI:58435"/>
        <dbReference type="ChEBI" id="CHEBI:58525"/>
        <dbReference type="EC" id="5.3.1.16"/>
    </reaction>
</comment>
<evidence type="ECO:0000256" key="8">
    <source>
        <dbReference type="ARBA" id="ARBA00022605"/>
    </source>
</evidence>
<gene>
    <name evidence="12 15" type="primary">hisA</name>
    <name evidence="15" type="ORF">QBE51_00915</name>
</gene>
<dbReference type="Gene3D" id="3.20.20.70">
    <property type="entry name" value="Aldolase class I"/>
    <property type="match status" value="1"/>
</dbReference>
<keyword evidence="16" id="KW-1185">Reference proteome</keyword>